<name>A0A840VZ88_9ACTN</name>
<accession>A0A840VZ88</accession>
<dbReference type="Proteomes" id="UP000586947">
    <property type="component" value="Unassembled WGS sequence"/>
</dbReference>
<evidence type="ECO:0000313" key="2">
    <source>
        <dbReference type="Proteomes" id="UP000586947"/>
    </source>
</evidence>
<reference evidence="1 2" key="1">
    <citation type="submission" date="2020-08" db="EMBL/GenBank/DDBJ databases">
        <title>Sequencing the genomes of 1000 actinobacteria strains.</title>
        <authorList>
            <person name="Klenk H.-P."/>
        </authorList>
    </citation>
    <scope>NUCLEOTIDE SEQUENCE [LARGE SCALE GENOMIC DNA]</scope>
    <source>
        <strain evidence="1 2">DSM 103125</strain>
    </source>
</reference>
<dbReference type="EMBL" id="JACHDP010000001">
    <property type="protein sequence ID" value="MBB5478288.1"/>
    <property type="molecule type" value="Genomic_DNA"/>
</dbReference>
<comment type="caution">
    <text evidence="1">The sequence shown here is derived from an EMBL/GenBank/DDBJ whole genome shotgun (WGS) entry which is preliminary data.</text>
</comment>
<keyword evidence="2" id="KW-1185">Reference proteome</keyword>
<gene>
    <name evidence="1" type="ORF">HNR20_002793</name>
</gene>
<proteinExistence type="predicted"/>
<evidence type="ECO:0000313" key="1">
    <source>
        <dbReference type="EMBL" id="MBB5478288.1"/>
    </source>
</evidence>
<organism evidence="1 2">
    <name type="scientific">Micromonospora parathelypteridis</name>
    <dbReference type="NCBI Taxonomy" id="1839617"/>
    <lineage>
        <taxon>Bacteria</taxon>
        <taxon>Bacillati</taxon>
        <taxon>Actinomycetota</taxon>
        <taxon>Actinomycetes</taxon>
        <taxon>Micromonosporales</taxon>
        <taxon>Micromonosporaceae</taxon>
        <taxon>Micromonospora</taxon>
    </lineage>
</organism>
<dbReference type="AlphaFoldDB" id="A0A840VZ88"/>
<protein>
    <submittedName>
        <fullName evidence="1">Uncharacterized protein</fullName>
    </submittedName>
</protein>
<sequence>MLIRVADAWVGPAADFQNVIVRTGDSRAGHPVGQVTWAVYVPLTVDSPYPR</sequence>